<protein>
    <submittedName>
        <fullName evidence="6">Nitroreductase</fullName>
    </submittedName>
</protein>
<evidence type="ECO:0000256" key="2">
    <source>
        <dbReference type="ARBA" id="ARBA00022643"/>
    </source>
</evidence>
<name>A0AAX3Y9J1_RHOOP</name>
<gene>
    <name evidence="5" type="ORF">O4328_21945</name>
    <name evidence="6" type="ORF">Q5707_22885</name>
</gene>
<dbReference type="InterPro" id="IPR000415">
    <property type="entry name" value="Nitroreductase-like"/>
</dbReference>
<reference evidence="5" key="1">
    <citation type="submission" date="2022-12" db="EMBL/GenBank/DDBJ databases">
        <authorList>
            <person name="Krivoruchko A.V."/>
            <person name="Elkin A."/>
        </authorList>
    </citation>
    <scope>NUCLEOTIDE SEQUENCE</scope>
    <source>
        <strain evidence="5">IEGM 249</strain>
    </source>
</reference>
<dbReference type="PANTHER" id="PTHR23026">
    <property type="entry name" value="NADPH NITROREDUCTASE"/>
    <property type="match status" value="1"/>
</dbReference>
<evidence type="ECO:0000313" key="6">
    <source>
        <dbReference type="EMBL" id="WLF44767.1"/>
    </source>
</evidence>
<dbReference type="EMBL" id="CP130953">
    <property type="protein sequence ID" value="WLF44767.1"/>
    <property type="molecule type" value="Genomic_DNA"/>
</dbReference>
<accession>A0AAX3Y9J1</accession>
<dbReference type="Gene3D" id="3.40.109.10">
    <property type="entry name" value="NADH Oxidase"/>
    <property type="match status" value="1"/>
</dbReference>
<proteinExistence type="predicted"/>
<evidence type="ECO:0000313" key="8">
    <source>
        <dbReference type="Proteomes" id="UP001231166"/>
    </source>
</evidence>
<dbReference type="RefSeq" id="WP_120660825.1">
    <property type="nucleotide sequence ID" value="NZ_CP082160.1"/>
</dbReference>
<dbReference type="SUPFAM" id="SSF55469">
    <property type="entry name" value="FMN-dependent nitroreductase-like"/>
    <property type="match status" value="1"/>
</dbReference>
<dbReference type="InterPro" id="IPR029479">
    <property type="entry name" value="Nitroreductase"/>
</dbReference>
<keyword evidence="7" id="KW-1185">Reference proteome</keyword>
<dbReference type="Pfam" id="PF00881">
    <property type="entry name" value="Nitroreductase"/>
    <property type="match status" value="1"/>
</dbReference>
<dbReference type="PANTHER" id="PTHR23026:SF90">
    <property type="entry name" value="IODOTYROSINE DEIODINASE 1"/>
    <property type="match status" value="1"/>
</dbReference>
<keyword evidence="1" id="KW-0285">Flavoprotein</keyword>
<feature type="domain" description="Nitroreductase" evidence="4">
    <location>
        <begin position="19"/>
        <end position="205"/>
    </location>
</feature>
<evidence type="ECO:0000313" key="5">
    <source>
        <dbReference type="EMBL" id="MCZ4586313.1"/>
    </source>
</evidence>
<evidence type="ECO:0000313" key="7">
    <source>
        <dbReference type="Proteomes" id="UP001066327"/>
    </source>
</evidence>
<organism evidence="6 8">
    <name type="scientific">Rhodococcus opacus</name>
    <name type="common">Nocardia opaca</name>
    <dbReference type="NCBI Taxonomy" id="37919"/>
    <lineage>
        <taxon>Bacteria</taxon>
        <taxon>Bacillati</taxon>
        <taxon>Actinomycetota</taxon>
        <taxon>Actinomycetes</taxon>
        <taxon>Mycobacteriales</taxon>
        <taxon>Nocardiaceae</taxon>
        <taxon>Rhodococcus</taxon>
    </lineage>
</organism>
<keyword evidence="2" id="KW-0288">FMN</keyword>
<dbReference type="InterPro" id="IPR050627">
    <property type="entry name" value="Nitroreductase/BluB"/>
</dbReference>
<dbReference type="GO" id="GO:0016491">
    <property type="term" value="F:oxidoreductase activity"/>
    <property type="evidence" value="ECO:0007669"/>
    <property type="project" value="UniProtKB-KW"/>
</dbReference>
<evidence type="ECO:0000256" key="1">
    <source>
        <dbReference type="ARBA" id="ARBA00022630"/>
    </source>
</evidence>
<dbReference type="EMBL" id="JAPWIS010000011">
    <property type="protein sequence ID" value="MCZ4586313.1"/>
    <property type="molecule type" value="Genomic_DNA"/>
</dbReference>
<sequence length="231" mass="25382">MNMTTLETTDSAVLTRLLQERRSCRGFLDRPVPRPVVEQILDLARLSPSWCNTQPWHVLVTDGAGTERFRKALSAQAAAEEMTPDFAFPARYAGVYQKRRRECGVQLYDSVGVARGDREASAKQAARNFQLFGAPHTAIVTTTADLGAYGAIDCGLYVQTFLLAAQSLGLGAIPQAALAAHSSFIREHFALPTDRLVVCGISFGYPDLEHAANGFRTTRADLTETFDWVDR</sequence>
<dbReference type="Proteomes" id="UP001231166">
    <property type="component" value="Chromosome"/>
</dbReference>
<evidence type="ECO:0000256" key="3">
    <source>
        <dbReference type="ARBA" id="ARBA00023002"/>
    </source>
</evidence>
<evidence type="ECO:0000259" key="4">
    <source>
        <dbReference type="Pfam" id="PF00881"/>
    </source>
</evidence>
<keyword evidence="3" id="KW-0560">Oxidoreductase</keyword>
<reference evidence="6" key="2">
    <citation type="submission" date="2023-07" db="EMBL/GenBank/DDBJ databases">
        <title>Genomic analysis of Rhodococcus opacus VOC-14 with glycol ethers degradation activity.</title>
        <authorList>
            <person name="Narkevich D.A."/>
            <person name="Hlushen A.M."/>
            <person name="Akhremchuk A.E."/>
            <person name="Sikolenko M.A."/>
            <person name="Valentovich L.N."/>
        </authorList>
    </citation>
    <scope>NUCLEOTIDE SEQUENCE</scope>
    <source>
        <strain evidence="6">VOC-14</strain>
    </source>
</reference>
<dbReference type="AlphaFoldDB" id="A0AAX3Y9J1"/>
<dbReference type="Proteomes" id="UP001066327">
    <property type="component" value="Unassembled WGS sequence"/>
</dbReference>
<dbReference type="CDD" id="cd02136">
    <property type="entry name" value="PnbA_NfnB-like"/>
    <property type="match status" value="1"/>
</dbReference>